<evidence type="ECO:0000256" key="2">
    <source>
        <dbReference type="ARBA" id="ARBA00022679"/>
    </source>
</evidence>
<dbReference type="HAMAP" id="MF_00316">
    <property type="entry name" value="MobA"/>
    <property type="match status" value="1"/>
</dbReference>
<dbReference type="Pfam" id="PF12804">
    <property type="entry name" value="NTP_transf_3"/>
    <property type="match status" value="1"/>
</dbReference>
<dbReference type="SUPFAM" id="SSF53448">
    <property type="entry name" value="Nucleotide-diphospho-sugar transferases"/>
    <property type="match status" value="1"/>
</dbReference>
<dbReference type="EMBL" id="WTPX01000087">
    <property type="protein sequence ID" value="NNJ26611.1"/>
    <property type="molecule type" value="Genomic_DNA"/>
</dbReference>
<evidence type="ECO:0000313" key="10">
    <source>
        <dbReference type="EMBL" id="NNJ26611.1"/>
    </source>
</evidence>
<keyword evidence="7 8" id="KW-0501">Molybdenum cofactor biosynthesis</keyword>
<protein>
    <recommendedName>
        <fullName evidence="8">Probable molybdenum cofactor guanylyltransferase</fullName>
        <shortName evidence="8">MoCo guanylyltransferase</shortName>
        <ecNumber evidence="8">2.7.7.77</ecNumber>
    </recommendedName>
    <alternativeName>
        <fullName evidence="8">GTP:molybdopterin guanylyltransferase</fullName>
    </alternativeName>
    <alternativeName>
        <fullName evidence="8">Mo-MPT guanylyltransferase</fullName>
    </alternativeName>
    <alternativeName>
        <fullName evidence="8">Molybdopterin guanylyltransferase</fullName>
    </alternativeName>
    <alternativeName>
        <fullName evidence="8">Molybdopterin-guanine dinucleotide synthase</fullName>
        <shortName evidence="8">MGD synthase</shortName>
    </alternativeName>
</protein>
<comment type="function">
    <text evidence="8">Transfers a GMP moiety from GTP to Mo-molybdopterin (Mo-MPT) cofactor (Moco or molybdenum cofactor) to form Mo-molybdopterin guanine dinucleotide (Mo-MGD) cofactor.</text>
</comment>
<evidence type="ECO:0000256" key="6">
    <source>
        <dbReference type="ARBA" id="ARBA00023134"/>
    </source>
</evidence>
<dbReference type="PANTHER" id="PTHR19136">
    <property type="entry name" value="MOLYBDENUM COFACTOR GUANYLYLTRANSFERASE"/>
    <property type="match status" value="1"/>
</dbReference>
<evidence type="ECO:0000256" key="4">
    <source>
        <dbReference type="ARBA" id="ARBA00022741"/>
    </source>
</evidence>
<reference evidence="10 11" key="1">
    <citation type="journal article" date="2020" name="Syst. Appl. Microbiol.">
        <title>Alienimonas chondri sp. nov., a novel planctomycete isolated from the biofilm of the red alga Chondrus crispus.</title>
        <authorList>
            <person name="Vitorino I."/>
            <person name="Albuquerque L."/>
            <person name="Wiegand S."/>
            <person name="Kallscheuer N."/>
            <person name="da Costa M.S."/>
            <person name="Lobo-da-Cunha A."/>
            <person name="Jogler C."/>
            <person name="Lage O.M."/>
        </authorList>
    </citation>
    <scope>NUCLEOTIDE SEQUENCE [LARGE SCALE GENOMIC DNA]</scope>
    <source>
        <strain evidence="10 11">LzC2</strain>
    </source>
</reference>
<comment type="caution">
    <text evidence="8">Lacks conserved residue(s) required for the propagation of feature annotation.</text>
</comment>
<feature type="binding site" evidence="8">
    <location>
        <position position="108"/>
    </location>
    <ligand>
        <name>GTP</name>
        <dbReference type="ChEBI" id="CHEBI:37565"/>
    </ligand>
</feature>
<dbReference type="GO" id="GO:0061603">
    <property type="term" value="F:molybdenum cofactor guanylyltransferase activity"/>
    <property type="evidence" value="ECO:0007669"/>
    <property type="project" value="UniProtKB-EC"/>
</dbReference>
<feature type="binding site" evidence="8">
    <location>
        <position position="76"/>
    </location>
    <ligand>
        <name>GTP</name>
        <dbReference type="ChEBI" id="CHEBI:37565"/>
    </ligand>
</feature>
<evidence type="ECO:0000256" key="1">
    <source>
        <dbReference type="ARBA" id="ARBA00022490"/>
    </source>
</evidence>
<dbReference type="Proteomes" id="UP000609651">
    <property type="component" value="Unassembled WGS sequence"/>
</dbReference>
<keyword evidence="10" id="KW-0548">Nucleotidyltransferase</keyword>
<name>A0ABX1VIG4_9PLAN</name>
<dbReference type="InterPro" id="IPR029044">
    <property type="entry name" value="Nucleotide-diphossugar_trans"/>
</dbReference>
<comment type="similarity">
    <text evidence="8">Belongs to the MobA family.</text>
</comment>
<gene>
    <name evidence="10" type="primary">mobA_2</name>
    <name evidence="8" type="synonym">mobA</name>
    <name evidence="10" type="ORF">LzC2_27000</name>
</gene>
<comment type="cofactor">
    <cofactor evidence="8">
        <name>Mg(2+)</name>
        <dbReference type="ChEBI" id="CHEBI:18420"/>
    </cofactor>
</comment>
<evidence type="ECO:0000256" key="3">
    <source>
        <dbReference type="ARBA" id="ARBA00022723"/>
    </source>
</evidence>
<evidence type="ECO:0000256" key="5">
    <source>
        <dbReference type="ARBA" id="ARBA00022842"/>
    </source>
</evidence>
<evidence type="ECO:0000256" key="7">
    <source>
        <dbReference type="ARBA" id="ARBA00023150"/>
    </source>
</evidence>
<dbReference type="Gene3D" id="3.90.550.10">
    <property type="entry name" value="Spore Coat Polysaccharide Biosynthesis Protein SpsA, Chain A"/>
    <property type="match status" value="1"/>
</dbReference>
<accession>A0ABX1VIG4</accession>
<organism evidence="10 11">
    <name type="scientific">Alienimonas chondri</name>
    <dbReference type="NCBI Taxonomy" id="2681879"/>
    <lineage>
        <taxon>Bacteria</taxon>
        <taxon>Pseudomonadati</taxon>
        <taxon>Planctomycetota</taxon>
        <taxon>Planctomycetia</taxon>
        <taxon>Planctomycetales</taxon>
        <taxon>Planctomycetaceae</taxon>
        <taxon>Alienimonas</taxon>
    </lineage>
</organism>
<dbReference type="PANTHER" id="PTHR19136:SF81">
    <property type="entry name" value="MOLYBDENUM COFACTOR GUANYLYLTRANSFERASE"/>
    <property type="match status" value="1"/>
</dbReference>
<comment type="catalytic activity">
    <reaction evidence="8">
        <text>Mo-molybdopterin + GTP + H(+) = Mo-molybdopterin guanine dinucleotide + diphosphate</text>
        <dbReference type="Rhea" id="RHEA:34243"/>
        <dbReference type="ChEBI" id="CHEBI:15378"/>
        <dbReference type="ChEBI" id="CHEBI:33019"/>
        <dbReference type="ChEBI" id="CHEBI:37565"/>
        <dbReference type="ChEBI" id="CHEBI:71302"/>
        <dbReference type="ChEBI" id="CHEBI:71310"/>
        <dbReference type="EC" id="2.7.7.77"/>
    </reaction>
</comment>
<keyword evidence="4 8" id="KW-0547">Nucleotide-binding</keyword>
<dbReference type="EC" id="2.7.7.77" evidence="8"/>
<proteinExistence type="inferred from homology"/>
<dbReference type="InterPro" id="IPR025877">
    <property type="entry name" value="MobA-like_NTP_Trfase"/>
</dbReference>
<keyword evidence="5 8" id="KW-0460">Magnesium</keyword>
<feature type="domain" description="MobA-like NTP transferase" evidence="9">
    <location>
        <begin position="15"/>
        <end position="168"/>
    </location>
</feature>
<keyword evidence="1 8" id="KW-0963">Cytoplasm</keyword>
<feature type="binding site" evidence="8">
    <location>
        <position position="30"/>
    </location>
    <ligand>
        <name>GTP</name>
        <dbReference type="ChEBI" id="CHEBI:37565"/>
    </ligand>
</feature>
<feature type="binding site" evidence="8">
    <location>
        <position position="108"/>
    </location>
    <ligand>
        <name>Mg(2+)</name>
        <dbReference type="ChEBI" id="CHEBI:18420"/>
    </ligand>
</feature>
<comment type="caution">
    <text evidence="10">The sequence shown here is derived from an EMBL/GenBank/DDBJ whole genome shotgun (WGS) entry which is preliminary data.</text>
</comment>
<keyword evidence="6 8" id="KW-0342">GTP-binding</keyword>
<keyword evidence="2 8" id="KW-0808">Transferase</keyword>
<evidence type="ECO:0000313" key="11">
    <source>
        <dbReference type="Proteomes" id="UP000609651"/>
    </source>
</evidence>
<keyword evidence="3 8" id="KW-0479">Metal-binding</keyword>
<evidence type="ECO:0000259" key="9">
    <source>
        <dbReference type="Pfam" id="PF12804"/>
    </source>
</evidence>
<comment type="domain">
    <text evidence="8">The N-terminal domain determines nucleotide recognition and specific binding, while the C-terminal domain determines the specific binding to the target protein.</text>
</comment>
<feature type="binding site" evidence="8">
    <location>
        <begin position="18"/>
        <end position="20"/>
    </location>
    <ligand>
        <name>GTP</name>
        <dbReference type="ChEBI" id="CHEBI:37565"/>
    </ligand>
</feature>
<sequence length="204" mass="21464">MTMSTLALPAADLPAYILAGGRSRRFGSDKASVDRDGTPALVHLAGVFTNFGAPSVTAVAREAGQYEDLGVSTIADAVADAGPLAGLDAALADAAARGATWAVVISCDLFDLPAPWMRRLRAAATPGALAAAFRPDGWEPFPGLYHVALRPALQRRLNRGERSYQALLSAPETHAAAVDLPPDWPERISYNTPAELRGGMSRMN</sequence>
<dbReference type="InterPro" id="IPR013482">
    <property type="entry name" value="Molybde_CF_guanTrfase"/>
</dbReference>
<keyword evidence="11" id="KW-1185">Reference proteome</keyword>
<evidence type="ECO:0000256" key="8">
    <source>
        <dbReference type="HAMAP-Rule" id="MF_00316"/>
    </source>
</evidence>
<comment type="subcellular location">
    <subcellularLocation>
        <location evidence="8">Cytoplasm</location>
    </subcellularLocation>
</comment>